<dbReference type="EMBL" id="CP000699">
    <property type="protein sequence ID" value="ABQ66652.1"/>
    <property type="molecule type" value="Genomic_DNA"/>
</dbReference>
<name>A0A9J9H8B7_RHIWR</name>
<evidence type="ECO:0000313" key="2">
    <source>
        <dbReference type="Proteomes" id="UP000001989"/>
    </source>
</evidence>
<evidence type="ECO:0000313" key="1">
    <source>
        <dbReference type="EMBL" id="ABQ66652.1"/>
    </source>
</evidence>
<accession>A0A9J9H8B7</accession>
<protein>
    <submittedName>
        <fullName evidence="1">Uncharacterized protein</fullName>
    </submittedName>
</protein>
<sequence length="270" mass="28168">MAGCAGDAMPLLCAAIEAMADPKFDLAGLNATTGSVVPAIIVNGPVRHALDIPCQAGCLGGVAGPAPAIGRAIRLIMRNVAGQLIDATSQSVYGTPGRVAGIVFGEWEERSPWAPLAERRGVAGDAVTVYGAMGTANICDVVADSADGFLDIIAKSMAYPGANGFLTSSAFSETLCAINPVWAEVIAKAYPAMADVQAYLWDRCALPIDWWRPEYRAPIEALGRIEPDGRVHLTLTPDDVIVMVAGGLGGLHAAMLHSWGTCLTVTRPIR</sequence>
<dbReference type="KEGG" id="swi:Swit_0281"/>
<dbReference type="AlphaFoldDB" id="A0A9J9H8B7"/>
<keyword evidence="2" id="KW-1185">Reference proteome</keyword>
<gene>
    <name evidence="1" type="ordered locus">Swit_0281</name>
</gene>
<dbReference type="Proteomes" id="UP000001989">
    <property type="component" value="Chromosome"/>
</dbReference>
<reference evidence="1 2" key="1">
    <citation type="journal article" date="2010" name="J. Bacteriol.">
        <title>Genome sequence of the dioxin-mineralizing bacterium Sphingomonas wittichii RW1.</title>
        <authorList>
            <person name="Miller T.R."/>
            <person name="Delcher A.L."/>
            <person name="Salzberg S.L."/>
            <person name="Saunders E."/>
            <person name="Detter J.C."/>
            <person name="Halden R.U."/>
        </authorList>
    </citation>
    <scope>NUCLEOTIDE SEQUENCE [LARGE SCALE GENOMIC DNA]</scope>
    <source>
        <strain evidence="2">DSM 6014 / CCUG 31198 / JCM 15750 / NBRC 105917 / EY 4224 / RW1</strain>
    </source>
</reference>
<proteinExistence type="predicted"/>
<organism evidence="1 2">
    <name type="scientific">Rhizorhabdus wittichii (strain DSM 6014 / CCUG 31198 / JCM 15750 / NBRC 105917 / EY 4224 / RW1)</name>
    <name type="common">Sphingomonas wittichii</name>
    <dbReference type="NCBI Taxonomy" id="392499"/>
    <lineage>
        <taxon>Bacteria</taxon>
        <taxon>Pseudomonadati</taxon>
        <taxon>Pseudomonadota</taxon>
        <taxon>Alphaproteobacteria</taxon>
        <taxon>Sphingomonadales</taxon>
        <taxon>Sphingomonadaceae</taxon>
        <taxon>Rhizorhabdus</taxon>
    </lineage>
</organism>